<reference evidence="1" key="1">
    <citation type="submission" date="2020-07" db="EMBL/GenBank/DDBJ databases">
        <authorList>
            <person name="Lin J."/>
        </authorList>
    </citation>
    <scope>NUCLEOTIDE SEQUENCE</scope>
</reference>
<dbReference type="Gene3D" id="2.40.70.10">
    <property type="entry name" value="Acid Proteases"/>
    <property type="match status" value="1"/>
</dbReference>
<dbReference type="SUPFAM" id="SSF50630">
    <property type="entry name" value="Acid proteases"/>
    <property type="match status" value="1"/>
</dbReference>
<evidence type="ECO:0000313" key="1">
    <source>
        <dbReference type="EMBL" id="CAD1834482.1"/>
    </source>
</evidence>
<name>A0A6V7PUD8_ANACO</name>
<proteinExistence type="predicted"/>
<dbReference type="PANTHER" id="PTHR15503:SF45">
    <property type="entry name" value="RNA-DIRECTED DNA POLYMERASE HOMOLOG"/>
    <property type="match status" value="1"/>
</dbReference>
<dbReference type="CDD" id="cd00303">
    <property type="entry name" value="retropepsin_like"/>
    <property type="match status" value="1"/>
</dbReference>
<protein>
    <submittedName>
        <fullName evidence="1">Uncharacterized protein</fullName>
    </submittedName>
</protein>
<dbReference type="EMBL" id="LR862152">
    <property type="protein sequence ID" value="CAD1834482.1"/>
    <property type="molecule type" value="Genomic_DNA"/>
</dbReference>
<organism evidence="1">
    <name type="scientific">Ananas comosus var. bracteatus</name>
    <name type="common">red pineapple</name>
    <dbReference type="NCBI Taxonomy" id="296719"/>
    <lineage>
        <taxon>Eukaryota</taxon>
        <taxon>Viridiplantae</taxon>
        <taxon>Streptophyta</taxon>
        <taxon>Embryophyta</taxon>
        <taxon>Tracheophyta</taxon>
        <taxon>Spermatophyta</taxon>
        <taxon>Magnoliopsida</taxon>
        <taxon>Liliopsida</taxon>
        <taxon>Poales</taxon>
        <taxon>Bromeliaceae</taxon>
        <taxon>Bromelioideae</taxon>
        <taxon>Ananas</taxon>
    </lineage>
</organism>
<dbReference type="AlphaFoldDB" id="A0A6V7PUD8"/>
<dbReference type="Pfam" id="PF08284">
    <property type="entry name" value="RVP_2"/>
    <property type="match status" value="1"/>
</dbReference>
<sequence length="271" mass="30579">MEKLETLIKLSNLTICIVVLITHRSVHSGRAGASSVARRATSELSAREVRHRHRRLHRHRLYQLPATELLGTVPAWAATRPAPKRGISTGPEWAYVYRSDKGGAAAEDVVAGIILLNGIRVRALFDTGASHFFIDWLFAELHGIPLVSLLHPGRVVVPDHSLDIIEYCPSCPVRVEKWIMPVDLLDLRKLWDFDVVLGMDWLTKYYATIDCMNRTVTFREPRQTEVVFRGCRSSLFAMSISSFRARQLISRGCVTYLASVVLRGVHDTPRI</sequence>
<dbReference type="InterPro" id="IPR032567">
    <property type="entry name" value="RTL1-rel"/>
</dbReference>
<gene>
    <name evidence="1" type="ORF">CB5_LOCUS17693</name>
</gene>
<dbReference type="PANTHER" id="PTHR15503">
    <property type="entry name" value="LDOC1 RELATED"/>
    <property type="match status" value="1"/>
</dbReference>
<accession>A0A6V7PUD8</accession>
<dbReference type="InterPro" id="IPR021109">
    <property type="entry name" value="Peptidase_aspartic_dom_sf"/>
</dbReference>